<dbReference type="AlphaFoldDB" id="A0A8J8TAT8"/>
<dbReference type="InterPro" id="IPR000683">
    <property type="entry name" value="Gfo/Idh/MocA-like_OxRdtase_N"/>
</dbReference>
<sequence>MSDRPPATDTLAAGVIGVGSMGRHHARVYSELPDVELVGVTDVDTAAAESVAAEYGTQAMSREELLAAADIVSIAVPTPYHYETAVACIDNDVDILIEKPFVEKLDQGRDLAERAREAGVTLQVGHIERFNPATSVLSEIVPDLDIVAIDIDRLGPPVDRGGDDSVVMDLMIHDIDILLSLVDGDIDSMSAAARDEGHANVQFEFDDGAIASLTASRLTQQKVRQLSVTAESCRVNVDFISQTVEIHRHSMPEYIESNGDIRFRHESVVERPIVDNGEPLKAELAAFVTSAREGSEPVVTAEDGLRVLAVANEIEALTEPTERMVPQQ</sequence>
<accession>A0A8J8TAT8</accession>
<feature type="domain" description="GFO/IDH/MocA-like oxidoreductase" evidence="2">
    <location>
        <begin position="164"/>
        <end position="229"/>
    </location>
</feature>
<dbReference type="Gene3D" id="3.30.360.10">
    <property type="entry name" value="Dihydrodipicolinate Reductase, domain 2"/>
    <property type="match status" value="1"/>
</dbReference>
<dbReference type="Proteomes" id="UP000705823">
    <property type="component" value="Unassembled WGS sequence"/>
</dbReference>
<comment type="caution">
    <text evidence="3">The sequence shown here is derived from an EMBL/GenBank/DDBJ whole genome shotgun (WGS) entry which is preliminary data.</text>
</comment>
<reference evidence="3" key="1">
    <citation type="submission" date="2019-02" db="EMBL/GenBank/DDBJ databases">
        <title>Halonotius sp. a new haloarchaeum isolated from saline soil.</title>
        <authorList>
            <person name="Duran-Viseras A."/>
            <person name="Sanchez-Porro C."/>
            <person name="Ventosa A."/>
        </authorList>
    </citation>
    <scope>NUCLEOTIDE SEQUENCE</scope>
    <source>
        <strain evidence="3">F15B</strain>
    </source>
</reference>
<dbReference type="GO" id="GO:0000166">
    <property type="term" value="F:nucleotide binding"/>
    <property type="evidence" value="ECO:0007669"/>
    <property type="project" value="InterPro"/>
</dbReference>
<protein>
    <submittedName>
        <fullName evidence="3">Gfo/Idh/MocA family oxidoreductase</fullName>
    </submittedName>
</protein>
<name>A0A8J8TAT8_9EURY</name>
<dbReference type="RefSeq" id="WP_142980380.1">
    <property type="nucleotide sequence ID" value="NZ_RKLU01000005.1"/>
</dbReference>
<dbReference type="InterPro" id="IPR036291">
    <property type="entry name" value="NAD(P)-bd_dom_sf"/>
</dbReference>
<dbReference type="PANTHER" id="PTHR43377">
    <property type="entry name" value="BILIVERDIN REDUCTASE A"/>
    <property type="match status" value="1"/>
</dbReference>
<evidence type="ECO:0000313" key="4">
    <source>
        <dbReference type="Proteomes" id="UP000705823"/>
    </source>
</evidence>
<dbReference type="InterPro" id="IPR051450">
    <property type="entry name" value="Gfo/Idh/MocA_Oxidoreductases"/>
</dbReference>
<evidence type="ECO:0000259" key="1">
    <source>
        <dbReference type="Pfam" id="PF01408"/>
    </source>
</evidence>
<dbReference type="OrthoDB" id="25239at2157"/>
<keyword evidence="4" id="KW-1185">Reference proteome</keyword>
<proteinExistence type="predicted"/>
<evidence type="ECO:0000259" key="2">
    <source>
        <dbReference type="Pfam" id="PF22725"/>
    </source>
</evidence>
<dbReference type="InterPro" id="IPR055170">
    <property type="entry name" value="GFO_IDH_MocA-like_dom"/>
</dbReference>
<dbReference type="SUPFAM" id="SSF51735">
    <property type="entry name" value="NAD(P)-binding Rossmann-fold domains"/>
    <property type="match status" value="1"/>
</dbReference>
<dbReference type="Pfam" id="PF01408">
    <property type="entry name" value="GFO_IDH_MocA"/>
    <property type="match status" value="1"/>
</dbReference>
<dbReference type="SUPFAM" id="SSF55347">
    <property type="entry name" value="Glyceraldehyde-3-phosphate dehydrogenase-like, C-terminal domain"/>
    <property type="match status" value="1"/>
</dbReference>
<feature type="domain" description="Gfo/Idh/MocA-like oxidoreductase N-terminal" evidence="1">
    <location>
        <begin position="13"/>
        <end position="126"/>
    </location>
</feature>
<dbReference type="PANTHER" id="PTHR43377:SF1">
    <property type="entry name" value="BILIVERDIN REDUCTASE A"/>
    <property type="match status" value="1"/>
</dbReference>
<dbReference type="Pfam" id="PF22725">
    <property type="entry name" value="GFO_IDH_MocA_C3"/>
    <property type="match status" value="1"/>
</dbReference>
<dbReference type="Gene3D" id="3.40.50.720">
    <property type="entry name" value="NAD(P)-binding Rossmann-like Domain"/>
    <property type="match status" value="1"/>
</dbReference>
<gene>
    <name evidence="3" type="ORF">EGH24_11990</name>
</gene>
<organism evidence="3 4">
    <name type="scientific">Halonotius terrestris</name>
    <dbReference type="NCBI Taxonomy" id="2487750"/>
    <lineage>
        <taxon>Archaea</taxon>
        <taxon>Methanobacteriati</taxon>
        <taxon>Methanobacteriota</taxon>
        <taxon>Stenosarchaea group</taxon>
        <taxon>Halobacteria</taxon>
        <taxon>Halobacteriales</taxon>
        <taxon>Haloferacaceae</taxon>
        <taxon>Halonotius</taxon>
    </lineage>
</organism>
<evidence type="ECO:0000313" key="3">
    <source>
        <dbReference type="EMBL" id="TQQ79344.1"/>
    </source>
</evidence>
<dbReference type="EMBL" id="RKLU01000005">
    <property type="protein sequence ID" value="TQQ79344.1"/>
    <property type="molecule type" value="Genomic_DNA"/>
</dbReference>